<dbReference type="Gene3D" id="2.60.120.920">
    <property type="match status" value="1"/>
</dbReference>
<dbReference type="CDD" id="cd13733">
    <property type="entry name" value="SPRY_PRY_C-I_1"/>
    <property type="match status" value="1"/>
</dbReference>
<dbReference type="Gene3D" id="3.30.40.10">
    <property type="entry name" value="Zinc/RING finger domain, C3HC4 (zinc finger)"/>
    <property type="match status" value="1"/>
</dbReference>
<dbReference type="GeneTree" id="ENSGT01040000240400"/>
<dbReference type="Ensembl" id="ENSACLT00000012550.2">
    <property type="protein sequence ID" value="ENSACLP00000012250.2"/>
    <property type="gene ID" value="ENSACLG00000008362.2"/>
</dbReference>
<dbReference type="InterPro" id="IPR001870">
    <property type="entry name" value="B30.2/SPRY"/>
</dbReference>
<feature type="coiled-coil region" evidence="7">
    <location>
        <begin position="247"/>
        <end position="296"/>
    </location>
</feature>
<dbReference type="CDD" id="cd19769">
    <property type="entry name" value="Bbox2_TRIM16-like"/>
    <property type="match status" value="1"/>
</dbReference>
<dbReference type="GO" id="GO:0005737">
    <property type="term" value="C:cytoplasm"/>
    <property type="evidence" value="ECO:0007669"/>
    <property type="project" value="UniProtKB-ARBA"/>
</dbReference>
<dbReference type="Pfam" id="PF13765">
    <property type="entry name" value="PRY"/>
    <property type="match status" value="1"/>
</dbReference>
<dbReference type="STRING" id="8154.ENSACLP00000012250"/>
<dbReference type="InterPro" id="IPR043136">
    <property type="entry name" value="B30.2/SPRY_sf"/>
</dbReference>
<evidence type="ECO:0000259" key="10">
    <source>
        <dbReference type="PROSITE" id="PS50119"/>
    </source>
</evidence>
<dbReference type="Ensembl" id="ENSACLT00000082628.1">
    <property type="protein sequence ID" value="ENSACLP00000042005.1"/>
    <property type="gene ID" value="ENSACLG00000008362.2"/>
</dbReference>
<dbReference type="InterPro" id="IPR051051">
    <property type="entry name" value="E3_ubiq-ligase_TRIM/RNF"/>
</dbReference>
<dbReference type="SMART" id="SM00184">
    <property type="entry name" value="RING"/>
    <property type="match status" value="1"/>
</dbReference>
<dbReference type="GeneID" id="113016445"/>
<dbReference type="InterPro" id="IPR006574">
    <property type="entry name" value="PRY"/>
</dbReference>
<accession>A0A3P8P5G6</accession>
<dbReference type="Pfam" id="PF13445">
    <property type="entry name" value="zf-RING_UBOX"/>
    <property type="match status" value="1"/>
</dbReference>
<dbReference type="Pfam" id="PF25600">
    <property type="entry name" value="TRIM_CC"/>
    <property type="match status" value="1"/>
</dbReference>
<dbReference type="PRINTS" id="PR01407">
    <property type="entry name" value="BUTYPHLNCDUF"/>
</dbReference>
<dbReference type="PROSITE" id="PS50188">
    <property type="entry name" value="B302_SPRY"/>
    <property type="match status" value="1"/>
</dbReference>
<dbReference type="OMA" id="ACANDSW"/>
<dbReference type="InterPro" id="IPR000315">
    <property type="entry name" value="Znf_B-box"/>
</dbReference>
<keyword evidence="4" id="KW-0862">Zinc</keyword>
<dbReference type="SUPFAM" id="SSF49899">
    <property type="entry name" value="Concanavalin A-like lectins/glucanases"/>
    <property type="match status" value="1"/>
</dbReference>
<dbReference type="RefSeq" id="XP_026015064.1">
    <property type="nucleotide sequence ID" value="XM_026159279.1"/>
</dbReference>
<dbReference type="Proteomes" id="UP000265100">
    <property type="component" value="Chromosome 23"/>
</dbReference>
<dbReference type="InterPro" id="IPR013083">
    <property type="entry name" value="Znf_RING/FYVE/PHD"/>
</dbReference>
<dbReference type="InterPro" id="IPR003879">
    <property type="entry name" value="Butyrophylin_SPRY"/>
</dbReference>
<dbReference type="AlphaFoldDB" id="A0A3P8P5G6"/>
<keyword evidence="13" id="KW-1185">Reference proteome</keyword>
<dbReference type="InterPro" id="IPR027370">
    <property type="entry name" value="Znf-RING_euk"/>
</dbReference>
<dbReference type="Ensembl" id="ENSACLT00000044108.1">
    <property type="protein sequence ID" value="ENSACLP00000059747.1"/>
    <property type="gene ID" value="ENSACLG00000008362.2"/>
</dbReference>
<feature type="domain" description="RING-type" evidence="9">
    <location>
        <begin position="15"/>
        <end position="55"/>
    </location>
</feature>
<reference evidence="12 13" key="2">
    <citation type="submission" date="2023-03" db="EMBL/GenBank/DDBJ databases">
        <authorList>
            <consortium name="Wellcome Sanger Institute Data Sharing"/>
        </authorList>
    </citation>
    <scope>NUCLEOTIDE SEQUENCE [LARGE SCALE GENOMIC DNA]</scope>
</reference>
<name>A0A3P8P5G6_ASTCA</name>
<proteinExistence type="predicted"/>
<keyword evidence="5" id="KW-0391">Immunity</keyword>
<dbReference type="FunFam" id="2.60.120.920:FF:000004">
    <property type="entry name" value="Butyrophilin subfamily 1 member A1"/>
    <property type="match status" value="1"/>
</dbReference>
<feature type="domain" description="B30.2/SPRY" evidence="11">
    <location>
        <begin position="348"/>
        <end position="543"/>
    </location>
</feature>
<evidence type="ECO:0000259" key="11">
    <source>
        <dbReference type="PROSITE" id="PS50188"/>
    </source>
</evidence>
<evidence type="ECO:0000313" key="13">
    <source>
        <dbReference type="Proteomes" id="UP000265100"/>
    </source>
</evidence>
<dbReference type="Gene3D" id="3.30.160.60">
    <property type="entry name" value="Classic Zinc Finger"/>
    <property type="match status" value="1"/>
</dbReference>
<feature type="compositionally biased region" description="Polar residues" evidence="8">
    <location>
        <begin position="554"/>
        <end position="576"/>
    </location>
</feature>
<evidence type="ECO:0000256" key="4">
    <source>
        <dbReference type="ARBA" id="ARBA00022833"/>
    </source>
</evidence>
<keyword evidence="1" id="KW-0399">Innate immunity</keyword>
<evidence type="ECO:0000256" key="8">
    <source>
        <dbReference type="SAM" id="MobiDB-lite"/>
    </source>
</evidence>
<evidence type="ECO:0000256" key="5">
    <source>
        <dbReference type="ARBA" id="ARBA00022859"/>
    </source>
</evidence>
<dbReference type="SMART" id="SM00336">
    <property type="entry name" value="BBOX"/>
    <property type="match status" value="1"/>
</dbReference>
<evidence type="ECO:0000256" key="6">
    <source>
        <dbReference type="PROSITE-ProRule" id="PRU00024"/>
    </source>
</evidence>
<dbReference type="SMART" id="SM00449">
    <property type="entry name" value="SPRY"/>
    <property type="match status" value="1"/>
</dbReference>
<dbReference type="RefSeq" id="XP_026015063.1">
    <property type="nucleotide sequence ID" value="XM_026159278.1"/>
</dbReference>
<keyword evidence="2" id="KW-0479">Metal-binding</keyword>
<dbReference type="InterPro" id="IPR001841">
    <property type="entry name" value="Znf_RING"/>
</dbReference>
<protein>
    <submittedName>
        <fullName evidence="12">Uncharacterized protein</fullName>
    </submittedName>
</protein>
<keyword evidence="3 6" id="KW-0863">Zinc-finger</keyword>
<dbReference type="PROSITE" id="PS50089">
    <property type="entry name" value="ZF_RING_2"/>
    <property type="match status" value="1"/>
</dbReference>
<keyword evidence="7" id="KW-0175">Coiled coil</keyword>
<evidence type="ECO:0000256" key="2">
    <source>
        <dbReference type="ARBA" id="ARBA00022723"/>
    </source>
</evidence>
<dbReference type="SMART" id="SM00589">
    <property type="entry name" value="PRY"/>
    <property type="match status" value="1"/>
</dbReference>
<dbReference type="PANTHER" id="PTHR25465:SF32">
    <property type="entry name" value="BLOODTHIRSTY-RELATED GENE FAMILY, MEMBER 16 ISOFORM X1-RELATED"/>
    <property type="match status" value="1"/>
</dbReference>
<feature type="domain" description="B box-type" evidence="10">
    <location>
        <begin position="149"/>
        <end position="189"/>
    </location>
</feature>
<evidence type="ECO:0000259" key="9">
    <source>
        <dbReference type="PROSITE" id="PS50089"/>
    </source>
</evidence>
<organism evidence="12 13">
    <name type="scientific">Astatotilapia calliptera</name>
    <name type="common">Eastern happy</name>
    <name type="synonym">Chromis callipterus</name>
    <dbReference type="NCBI Taxonomy" id="8154"/>
    <lineage>
        <taxon>Eukaryota</taxon>
        <taxon>Metazoa</taxon>
        <taxon>Chordata</taxon>
        <taxon>Craniata</taxon>
        <taxon>Vertebrata</taxon>
        <taxon>Euteleostomi</taxon>
        <taxon>Actinopterygii</taxon>
        <taxon>Neopterygii</taxon>
        <taxon>Teleostei</taxon>
        <taxon>Neoteleostei</taxon>
        <taxon>Acanthomorphata</taxon>
        <taxon>Ovalentaria</taxon>
        <taxon>Cichlomorphae</taxon>
        <taxon>Cichliformes</taxon>
        <taxon>Cichlidae</taxon>
        <taxon>African cichlids</taxon>
        <taxon>Pseudocrenilabrinae</taxon>
        <taxon>Haplochromini</taxon>
        <taxon>Astatotilapia</taxon>
    </lineage>
</organism>
<dbReference type="GO" id="GO:0008270">
    <property type="term" value="F:zinc ion binding"/>
    <property type="evidence" value="ECO:0007669"/>
    <property type="project" value="UniProtKB-KW"/>
</dbReference>
<reference evidence="12 13" key="1">
    <citation type="submission" date="2018-05" db="EMBL/GenBank/DDBJ databases">
        <authorList>
            <person name="Datahose"/>
        </authorList>
    </citation>
    <scope>NUCLEOTIDE SEQUENCE</scope>
</reference>
<dbReference type="InterPro" id="IPR003877">
    <property type="entry name" value="SPRY_dom"/>
</dbReference>
<feature type="region of interest" description="Disordered" evidence="8">
    <location>
        <begin position="554"/>
        <end position="593"/>
    </location>
</feature>
<dbReference type="PANTHER" id="PTHR25465">
    <property type="entry name" value="B-BOX DOMAIN CONTAINING"/>
    <property type="match status" value="1"/>
</dbReference>
<dbReference type="GO" id="GO:0045087">
    <property type="term" value="P:innate immune response"/>
    <property type="evidence" value="ECO:0007669"/>
    <property type="project" value="UniProtKB-KW"/>
</dbReference>
<dbReference type="Gene3D" id="4.10.830.40">
    <property type="match status" value="1"/>
</dbReference>
<dbReference type="Pfam" id="PF00643">
    <property type="entry name" value="zf-B_box"/>
    <property type="match status" value="1"/>
</dbReference>
<reference evidence="12" key="3">
    <citation type="submission" date="2025-05" db="UniProtKB">
        <authorList>
            <consortium name="Ensembl"/>
        </authorList>
    </citation>
    <scope>IDENTIFICATION</scope>
</reference>
<dbReference type="SUPFAM" id="SSF57845">
    <property type="entry name" value="B-box zinc-binding domain"/>
    <property type="match status" value="1"/>
</dbReference>
<dbReference type="SUPFAM" id="SSF57850">
    <property type="entry name" value="RING/U-box"/>
    <property type="match status" value="1"/>
</dbReference>
<dbReference type="InterPro" id="IPR058030">
    <property type="entry name" value="TRIM8/14/16/25/29/45/65_CC"/>
</dbReference>
<dbReference type="InterPro" id="IPR017907">
    <property type="entry name" value="Znf_RING_CS"/>
</dbReference>
<dbReference type="Pfam" id="PF00622">
    <property type="entry name" value="SPRY"/>
    <property type="match status" value="1"/>
</dbReference>
<evidence type="ECO:0000256" key="1">
    <source>
        <dbReference type="ARBA" id="ARBA00022588"/>
    </source>
</evidence>
<dbReference type="Ensembl" id="ENSACLT00000081997.1">
    <property type="protein sequence ID" value="ENSACLP00000074526.1"/>
    <property type="gene ID" value="ENSACLG00000008362.2"/>
</dbReference>
<dbReference type="PROSITE" id="PS50119">
    <property type="entry name" value="ZF_BBOX"/>
    <property type="match status" value="1"/>
</dbReference>
<sequence length="593" mass="67736">MSAASCLLSEDQFLCSICLNVFTDPVSTPCGHNFCKNCISQHWDISERCQCPVCKKVFQTRPELHINTFVSEMVSQFRHETQQKVSSSRSEQQAAKPGEVPCDICTGTKLKALKSCLVCLVSYCQTHLEPHLTASRLKRHQLIDPEENLESRMCMKHDKPLELFCKNDQTCVCMLCCVFDHKTHEFVPLREEYEGKKAELGETEAEIEQMIQKRRLKIQEIKESVKMSKDAADRKKAEGVQVFTALKESVDRRLNELIKEIEEKQERKEKQAEGFITDLEQEISELMKRSSELEQLSRSKDHLHLLQSFSSLKAAPTTKDWTEVSIHPPSYEGTVVRAVDQLKEIFSKDMKKLFEAELKRVQQYAVDVTLDPDTAHPYLILSDDGKKVHCGQEENDHPDNPERFSEELVVLGKKSFSSGRFYFEVQVKEKTEWALGVVTESVNRKQEIISSPEKGYWTVGVYENICVALEDPEVHLLLQSYPEKVGVFVDYEEGLVSFYDIDRAVLVYSFPGCSFTGKLYPFFCPGVNDDDNDNSAPLIICPVNQSVKSFSMGNVDQSKFKPSQRRSPINRTQQNAPDEDHKIRSEAAEQAEL</sequence>
<feature type="compositionally biased region" description="Basic and acidic residues" evidence="8">
    <location>
        <begin position="578"/>
        <end position="587"/>
    </location>
</feature>
<evidence type="ECO:0000313" key="12">
    <source>
        <dbReference type="Ensembl" id="ENSACLP00000012250.2"/>
    </source>
</evidence>
<dbReference type="InterPro" id="IPR013320">
    <property type="entry name" value="ConA-like_dom_sf"/>
</dbReference>
<evidence type="ECO:0000256" key="3">
    <source>
        <dbReference type="ARBA" id="ARBA00022771"/>
    </source>
</evidence>
<evidence type="ECO:0000256" key="7">
    <source>
        <dbReference type="SAM" id="Coils"/>
    </source>
</evidence>
<dbReference type="PROSITE" id="PS00518">
    <property type="entry name" value="ZF_RING_1"/>
    <property type="match status" value="1"/>
</dbReference>